<dbReference type="CDD" id="cd22916">
    <property type="entry name" value="HFD_TAF3"/>
    <property type="match status" value="1"/>
</dbReference>
<dbReference type="GO" id="GO:0046982">
    <property type="term" value="F:protein heterodimerization activity"/>
    <property type="evidence" value="ECO:0007669"/>
    <property type="project" value="InterPro"/>
</dbReference>
<dbReference type="PROSITE" id="PS50016">
    <property type="entry name" value="ZF_PHD_2"/>
    <property type="match status" value="1"/>
</dbReference>
<keyword evidence="6" id="KW-0804">Transcription</keyword>
<feature type="compositionally biased region" description="Basic and acidic residues" evidence="9">
    <location>
        <begin position="399"/>
        <end position="424"/>
    </location>
</feature>
<dbReference type="InterPro" id="IPR013083">
    <property type="entry name" value="Znf_RING/FYVE/PHD"/>
</dbReference>
<feature type="region of interest" description="Disordered" evidence="9">
    <location>
        <begin position="955"/>
        <end position="990"/>
    </location>
</feature>
<feature type="compositionally biased region" description="Basic and acidic residues" evidence="9">
    <location>
        <begin position="371"/>
        <end position="390"/>
    </location>
</feature>
<evidence type="ECO:0000256" key="2">
    <source>
        <dbReference type="ARBA" id="ARBA00022723"/>
    </source>
</evidence>
<feature type="region of interest" description="Disordered" evidence="9">
    <location>
        <begin position="154"/>
        <end position="183"/>
    </location>
</feature>
<evidence type="ECO:0000256" key="6">
    <source>
        <dbReference type="ARBA" id="ARBA00023163"/>
    </source>
</evidence>
<dbReference type="GO" id="GO:0008270">
    <property type="term" value="F:zinc ion binding"/>
    <property type="evidence" value="ECO:0007669"/>
    <property type="project" value="UniProtKB-KW"/>
</dbReference>
<evidence type="ECO:0000313" key="11">
    <source>
        <dbReference type="EMBL" id="CAL1683921.1"/>
    </source>
</evidence>
<feature type="compositionally biased region" description="Polar residues" evidence="9">
    <location>
        <begin position="648"/>
        <end position="657"/>
    </location>
</feature>
<dbReference type="Pfam" id="PF07524">
    <property type="entry name" value="Bromo_TP"/>
    <property type="match status" value="1"/>
</dbReference>
<dbReference type="GO" id="GO:0005669">
    <property type="term" value="C:transcription factor TFIID complex"/>
    <property type="evidence" value="ECO:0007669"/>
    <property type="project" value="TreeGrafter"/>
</dbReference>
<accession>A0AAV2NWH5</accession>
<protein>
    <recommendedName>
        <fullName evidence="10">PHD-type domain-containing protein</fullName>
    </recommendedName>
</protein>
<keyword evidence="2" id="KW-0479">Metal-binding</keyword>
<evidence type="ECO:0000256" key="7">
    <source>
        <dbReference type="ARBA" id="ARBA00023242"/>
    </source>
</evidence>
<feature type="compositionally biased region" description="Polar residues" evidence="9">
    <location>
        <begin position="319"/>
        <end position="332"/>
    </location>
</feature>
<gene>
    <name evidence="11" type="ORF">LPLAT_LOCUS9662</name>
</gene>
<evidence type="ECO:0000313" key="12">
    <source>
        <dbReference type="Proteomes" id="UP001497644"/>
    </source>
</evidence>
<feature type="region of interest" description="Disordered" evidence="9">
    <location>
        <begin position="908"/>
        <end position="939"/>
    </location>
</feature>
<feature type="compositionally biased region" description="Basic residues" evidence="9">
    <location>
        <begin position="509"/>
        <end position="526"/>
    </location>
</feature>
<evidence type="ECO:0000259" key="10">
    <source>
        <dbReference type="PROSITE" id="PS50016"/>
    </source>
</evidence>
<dbReference type="InterPro" id="IPR001965">
    <property type="entry name" value="Znf_PHD"/>
</dbReference>
<evidence type="ECO:0000256" key="5">
    <source>
        <dbReference type="ARBA" id="ARBA00023015"/>
    </source>
</evidence>
<evidence type="ECO:0000256" key="9">
    <source>
        <dbReference type="SAM" id="MobiDB-lite"/>
    </source>
</evidence>
<keyword evidence="3 8" id="KW-0863">Zinc-finger</keyword>
<feature type="compositionally biased region" description="Basic residues" evidence="9">
    <location>
        <begin position="737"/>
        <end position="757"/>
    </location>
</feature>
<feature type="compositionally biased region" description="Basic and acidic residues" evidence="9">
    <location>
        <begin position="962"/>
        <end position="980"/>
    </location>
</feature>
<feature type="domain" description="PHD-type" evidence="10">
    <location>
        <begin position="999"/>
        <end position="1049"/>
    </location>
</feature>
<dbReference type="GO" id="GO:0002039">
    <property type="term" value="F:p53 binding"/>
    <property type="evidence" value="ECO:0007669"/>
    <property type="project" value="TreeGrafter"/>
</dbReference>
<keyword evidence="12" id="KW-1185">Reference proteome</keyword>
<evidence type="ECO:0000256" key="1">
    <source>
        <dbReference type="ARBA" id="ARBA00004123"/>
    </source>
</evidence>
<feature type="compositionally biased region" description="Low complexity" evidence="9">
    <location>
        <begin position="155"/>
        <end position="169"/>
    </location>
</feature>
<feature type="region of interest" description="Disordered" evidence="9">
    <location>
        <begin position="710"/>
        <end position="879"/>
    </location>
</feature>
<feature type="region of interest" description="Disordered" evidence="9">
    <location>
        <begin position="220"/>
        <end position="575"/>
    </location>
</feature>
<dbReference type="Proteomes" id="UP001497644">
    <property type="component" value="Chromosome 5"/>
</dbReference>
<dbReference type="Gene3D" id="1.10.20.10">
    <property type="entry name" value="Histone, subunit A"/>
    <property type="match status" value="1"/>
</dbReference>
<proteinExistence type="predicted"/>
<keyword evidence="5" id="KW-0805">Transcription regulation</keyword>
<feature type="region of interest" description="Disordered" evidence="9">
    <location>
        <begin position="647"/>
        <end position="680"/>
    </location>
</feature>
<dbReference type="AlphaFoldDB" id="A0AAV2NWH5"/>
<dbReference type="Gene3D" id="3.30.40.10">
    <property type="entry name" value="Zinc/RING finger domain, C3HC4 (zinc finger)"/>
    <property type="match status" value="1"/>
</dbReference>
<sequence length="1070" mass="119861">MSGEYSRSILKMVVAQICQMIGWHSINSTPLEFMVDLMQEYMLRVSRLTHQYAEVLGRTEPNLDDLGLTFQHMNIDIQELAEYVKNVDSVPCPIQIPQYPVRRENHLNFLKPGSREVVTRSVHIHEHLPAMYPDTEEEYIPDKNESLMNGAADLTSSSATSSSNSNNTSPHRMSPQVIFKRPGDPVSFESSIAKRAKILEEGRPLREISSVMMTTSGFLSPAREGKLPEARTPHQVRSDSPQPSSYPMVPPELKCEKKPKKVVKKGPENRKLDKENKKKKGAKELFKPDKMDESKIKKLVGMKELAKLKPLKPGGGKAQSTMLQELTASRPSTPKIASPKSAVGSSSKPSKAAQPKVKNEKVIDPIDDSPTAEKKEDTIDKLPSEPDKQKLNIFKKITKPREEKDKEISEPHKYKDILDSRENSPELIIDVDNMEKHPHRNDADAKGGREEKKTLHTPDVNVQPDADLADVQSSESDVYIFDDADISPPGTPSTPKTPELSVPTVPEQKRKKKEKSGKKKEPKSKSPKQCVSPKKTKLLNDPAELDIPDRPKTPQAPEPSLHREPPTLPPTLPFPFFSTFPSPGLIPHPMFTRFPLPMGRGGPGPHPAMPNLPLPPRFLNPPIKPEDFALPKIKSIEREKLLIPSPVELTSSSSIQGENEKTDKEKVDNKPTKMFKPNKELPFMKVSERVPPVGISPPIVSASVAPITLATPVPVAQIPPSKNPKTEKTEKNDMKSKEHKKEKKDKLKKKKDKKEKHKDKGEKVKEKKEKAEKREKLEKLKEKREKKEKKKEKDSNKKNMREDKNPEAVPKITLKLGTASPRPATPDNAPMKKITIKPLVKKPDEEIKREPSPELAKISALVTRPPKQKSASKKTEEGILDASPALPTESFSANLTSVPLASIPRAKKSNFQSLSQSEPIPSSQFDNPPKVLKPLVSPQQPPYYFHERPVRNITDSFNGTEVKADPVTKKDDAKEDKENGRNLLPTTPATTVDRGGRQVWICPACGNQDDGSPMIGCDDCDAWYHWVCVGMQVPPADDEDWYCRFCIAKKQELLHDKKKKKRKKKVKVTA</sequence>
<feature type="compositionally biased region" description="Basic and acidic residues" evidence="9">
    <location>
        <begin position="223"/>
        <end position="232"/>
    </location>
</feature>
<name>A0AAV2NWH5_9HYME</name>
<feature type="compositionally biased region" description="Basic and acidic residues" evidence="9">
    <location>
        <begin position="433"/>
        <end position="456"/>
    </location>
</feature>
<dbReference type="CDD" id="cd15522">
    <property type="entry name" value="PHD_TAF3"/>
    <property type="match status" value="1"/>
</dbReference>
<dbReference type="SUPFAM" id="SSF57903">
    <property type="entry name" value="FYVE/PHD zinc finger"/>
    <property type="match status" value="1"/>
</dbReference>
<dbReference type="InterPro" id="IPR006565">
    <property type="entry name" value="BTP"/>
</dbReference>
<dbReference type="Pfam" id="PF00628">
    <property type="entry name" value="PHD"/>
    <property type="match status" value="1"/>
</dbReference>
<keyword evidence="7" id="KW-0539">Nucleus</keyword>
<dbReference type="InterPro" id="IPR019786">
    <property type="entry name" value="Zinc_finger_PHD-type_CS"/>
</dbReference>
<feature type="compositionally biased region" description="Basic and acidic residues" evidence="9">
    <location>
        <begin position="724"/>
        <end position="736"/>
    </location>
</feature>
<evidence type="ECO:0000256" key="4">
    <source>
        <dbReference type="ARBA" id="ARBA00022833"/>
    </source>
</evidence>
<dbReference type="PANTHER" id="PTHR46452">
    <property type="entry name" value="TRANSCRIPTION INITIATION FACTOR TFIID SUBUNIT 3"/>
    <property type="match status" value="1"/>
</dbReference>
<reference evidence="11" key="1">
    <citation type="submission" date="2024-04" db="EMBL/GenBank/DDBJ databases">
        <authorList>
            <consortium name="Molecular Ecology Group"/>
        </authorList>
    </citation>
    <scope>NUCLEOTIDE SEQUENCE</scope>
</reference>
<evidence type="ECO:0000256" key="8">
    <source>
        <dbReference type="PROSITE-ProRule" id="PRU00146"/>
    </source>
</evidence>
<feature type="compositionally biased region" description="Low complexity" evidence="9">
    <location>
        <begin position="345"/>
        <end position="356"/>
    </location>
</feature>
<dbReference type="SMART" id="SM00576">
    <property type="entry name" value="BTP"/>
    <property type="match status" value="1"/>
</dbReference>
<evidence type="ECO:0000256" key="3">
    <source>
        <dbReference type="ARBA" id="ARBA00022771"/>
    </source>
</evidence>
<organism evidence="11 12">
    <name type="scientific">Lasius platythorax</name>
    <dbReference type="NCBI Taxonomy" id="488582"/>
    <lineage>
        <taxon>Eukaryota</taxon>
        <taxon>Metazoa</taxon>
        <taxon>Ecdysozoa</taxon>
        <taxon>Arthropoda</taxon>
        <taxon>Hexapoda</taxon>
        <taxon>Insecta</taxon>
        <taxon>Pterygota</taxon>
        <taxon>Neoptera</taxon>
        <taxon>Endopterygota</taxon>
        <taxon>Hymenoptera</taxon>
        <taxon>Apocrita</taxon>
        <taxon>Aculeata</taxon>
        <taxon>Formicoidea</taxon>
        <taxon>Formicidae</taxon>
        <taxon>Formicinae</taxon>
        <taxon>Lasius</taxon>
        <taxon>Lasius</taxon>
    </lineage>
</organism>
<dbReference type="PROSITE" id="PS01359">
    <property type="entry name" value="ZF_PHD_1"/>
    <property type="match status" value="1"/>
</dbReference>
<dbReference type="GO" id="GO:0045944">
    <property type="term" value="P:positive regulation of transcription by RNA polymerase II"/>
    <property type="evidence" value="ECO:0007669"/>
    <property type="project" value="TreeGrafter"/>
</dbReference>
<dbReference type="InterPro" id="IPR011011">
    <property type="entry name" value="Znf_FYVE_PHD"/>
</dbReference>
<comment type="subcellular location">
    <subcellularLocation>
        <location evidence="1">Nucleus</location>
    </subcellularLocation>
</comment>
<feature type="compositionally biased region" description="Basic and acidic residues" evidence="9">
    <location>
        <begin position="265"/>
        <end position="296"/>
    </location>
</feature>
<dbReference type="InterPro" id="IPR009072">
    <property type="entry name" value="Histone-fold"/>
</dbReference>
<dbReference type="SMART" id="SM00249">
    <property type="entry name" value="PHD"/>
    <property type="match status" value="1"/>
</dbReference>
<dbReference type="EMBL" id="OZ034828">
    <property type="protein sequence ID" value="CAL1683921.1"/>
    <property type="molecule type" value="Genomic_DNA"/>
</dbReference>
<feature type="compositionally biased region" description="Polar residues" evidence="9">
    <location>
        <begin position="909"/>
        <end position="926"/>
    </location>
</feature>
<keyword evidence="4" id="KW-0862">Zinc</keyword>
<feature type="compositionally biased region" description="Basic and acidic residues" evidence="9">
    <location>
        <begin position="658"/>
        <end position="671"/>
    </location>
</feature>
<dbReference type="InterPro" id="IPR019787">
    <property type="entry name" value="Znf_PHD-finger"/>
</dbReference>
<feature type="compositionally biased region" description="Basic and acidic residues" evidence="9">
    <location>
        <begin position="841"/>
        <end position="852"/>
    </location>
</feature>
<feature type="compositionally biased region" description="Basic and acidic residues" evidence="9">
    <location>
        <begin position="758"/>
        <end position="806"/>
    </location>
</feature>
<dbReference type="PANTHER" id="PTHR46452:SF1">
    <property type="entry name" value="TRANSCRIPTION INITIATION FACTOR TFIID SUBUNIT 3"/>
    <property type="match status" value="1"/>
</dbReference>